<dbReference type="Pfam" id="PF02586">
    <property type="entry name" value="SRAP"/>
    <property type="match status" value="1"/>
</dbReference>
<evidence type="ECO:0000256" key="2">
    <source>
        <dbReference type="ARBA" id="ARBA00022670"/>
    </source>
</evidence>
<reference evidence="9 10" key="1">
    <citation type="submission" date="2015-09" db="EMBL/GenBank/DDBJ databases">
        <authorList>
            <consortium name="Pathogen Informatics"/>
        </authorList>
    </citation>
    <scope>NUCLEOTIDE SEQUENCE [LARGE SCALE GENOMIC DNA]</scope>
    <source>
        <strain evidence="9 10">2789STDY5834911</strain>
    </source>
</reference>
<protein>
    <recommendedName>
        <fullName evidence="8">Abasic site processing protein</fullName>
        <ecNumber evidence="8">3.4.-.-</ecNumber>
    </recommendedName>
</protein>
<comment type="similarity">
    <text evidence="1 8">Belongs to the SOS response-associated peptidase family.</text>
</comment>
<dbReference type="Gene3D" id="3.90.1680.10">
    <property type="entry name" value="SOS response associated peptidase-like"/>
    <property type="match status" value="1"/>
</dbReference>
<dbReference type="RefSeq" id="WP_242860498.1">
    <property type="nucleotide sequence ID" value="NZ_CZAW01000020.1"/>
</dbReference>
<evidence type="ECO:0000313" key="9">
    <source>
        <dbReference type="EMBL" id="CUP58398.1"/>
    </source>
</evidence>
<dbReference type="AlphaFoldDB" id="A0A174PID0"/>
<evidence type="ECO:0000256" key="1">
    <source>
        <dbReference type="ARBA" id="ARBA00008136"/>
    </source>
</evidence>
<dbReference type="PANTHER" id="PTHR13604">
    <property type="entry name" value="DC12-RELATED"/>
    <property type="match status" value="1"/>
</dbReference>
<sequence length="146" mass="17123">MAARQMQWGFPRFQGKGLLINARAEAILDKKTFRDSVLHRRCVIPAHHFYEWCKNKEKYTFQSPKQDATLFMAGCYQIYNGQNRFVILTTQANASVAPVHERMPLLLERQELEDWIMEDAAVEFILAKKPILLNRTAEYEQLKLFS</sequence>
<keyword evidence="5" id="KW-0190">Covalent protein-DNA linkage</keyword>
<keyword evidence="2 8" id="KW-0645">Protease</keyword>
<proteinExistence type="inferred from homology"/>
<organism evidence="9 10">
    <name type="scientific">Blautia wexlerae</name>
    <dbReference type="NCBI Taxonomy" id="418240"/>
    <lineage>
        <taxon>Bacteria</taxon>
        <taxon>Bacillati</taxon>
        <taxon>Bacillota</taxon>
        <taxon>Clostridia</taxon>
        <taxon>Lachnospirales</taxon>
        <taxon>Lachnospiraceae</taxon>
        <taxon>Blautia</taxon>
    </lineage>
</organism>
<evidence type="ECO:0000256" key="8">
    <source>
        <dbReference type="RuleBase" id="RU364100"/>
    </source>
</evidence>
<keyword evidence="6" id="KW-0238">DNA-binding</keyword>
<evidence type="ECO:0000256" key="5">
    <source>
        <dbReference type="ARBA" id="ARBA00023124"/>
    </source>
</evidence>
<dbReference type="EC" id="3.4.-.-" evidence="8"/>
<dbReference type="EMBL" id="CZAW01000020">
    <property type="protein sequence ID" value="CUP58398.1"/>
    <property type="molecule type" value="Genomic_DNA"/>
</dbReference>
<dbReference type="SUPFAM" id="SSF143081">
    <property type="entry name" value="BB1717-like"/>
    <property type="match status" value="1"/>
</dbReference>
<dbReference type="GO" id="GO:0016829">
    <property type="term" value="F:lyase activity"/>
    <property type="evidence" value="ECO:0007669"/>
    <property type="project" value="UniProtKB-KW"/>
</dbReference>
<keyword evidence="4 8" id="KW-0378">Hydrolase</keyword>
<evidence type="ECO:0000256" key="7">
    <source>
        <dbReference type="ARBA" id="ARBA00023239"/>
    </source>
</evidence>
<dbReference type="InterPro" id="IPR036590">
    <property type="entry name" value="SRAP-like"/>
</dbReference>
<gene>
    <name evidence="9" type="primary">yedK</name>
    <name evidence="9" type="ORF">ERS852523_02104</name>
</gene>
<evidence type="ECO:0000256" key="6">
    <source>
        <dbReference type="ARBA" id="ARBA00023125"/>
    </source>
</evidence>
<keyword evidence="7" id="KW-0456">Lyase</keyword>
<evidence type="ECO:0000256" key="3">
    <source>
        <dbReference type="ARBA" id="ARBA00022763"/>
    </source>
</evidence>
<dbReference type="Proteomes" id="UP000095712">
    <property type="component" value="Unassembled WGS sequence"/>
</dbReference>
<dbReference type="InterPro" id="IPR003738">
    <property type="entry name" value="SRAP"/>
</dbReference>
<evidence type="ECO:0000313" key="10">
    <source>
        <dbReference type="Proteomes" id="UP000095712"/>
    </source>
</evidence>
<dbReference type="GO" id="GO:0008233">
    <property type="term" value="F:peptidase activity"/>
    <property type="evidence" value="ECO:0007669"/>
    <property type="project" value="UniProtKB-KW"/>
</dbReference>
<dbReference type="GO" id="GO:0006508">
    <property type="term" value="P:proteolysis"/>
    <property type="evidence" value="ECO:0007669"/>
    <property type="project" value="UniProtKB-KW"/>
</dbReference>
<keyword evidence="3" id="KW-0227">DNA damage</keyword>
<dbReference type="GO" id="GO:0106300">
    <property type="term" value="P:protein-DNA covalent cross-linking repair"/>
    <property type="evidence" value="ECO:0007669"/>
    <property type="project" value="InterPro"/>
</dbReference>
<dbReference type="GO" id="GO:0003697">
    <property type="term" value="F:single-stranded DNA binding"/>
    <property type="evidence" value="ECO:0007669"/>
    <property type="project" value="InterPro"/>
</dbReference>
<name>A0A174PID0_9FIRM</name>
<evidence type="ECO:0000256" key="4">
    <source>
        <dbReference type="ARBA" id="ARBA00022801"/>
    </source>
</evidence>
<accession>A0A174PID0</accession>
<dbReference type="PANTHER" id="PTHR13604:SF0">
    <property type="entry name" value="ABASIC SITE PROCESSING PROTEIN HMCES"/>
    <property type="match status" value="1"/>
</dbReference>